<protein>
    <recommendedName>
        <fullName evidence="7">Glycoside hydrolase family 2 domain-containing protein</fullName>
    </recommendedName>
</protein>
<dbReference type="InterPro" id="IPR040605">
    <property type="entry name" value="Glyco_hydro2_dom5"/>
</dbReference>
<evidence type="ECO:0000259" key="5">
    <source>
        <dbReference type="Pfam" id="PF18565"/>
    </source>
</evidence>
<dbReference type="PANTHER" id="PTHR42732">
    <property type="entry name" value="BETA-GALACTOSIDASE"/>
    <property type="match status" value="1"/>
</dbReference>
<dbReference type="Pfam" id="PF16355">
    <property type="entry name" value="DUF4982"/>
    <property type="match status" value="1"/>
</dbReference>
<evidence type="ECO:0000256" key="3">
    <source>
        <dbReference type="ARBA" id="ARBA00023295"/>
    </source>
</evidence>
<sequence length="187" mass="20416">CDAVELFVNGKSFGEKRLEFPRQGTSGGWNRYANPRINPTVADLHLSWDVPYEPGVLRAVGKKNGQVVCTQEVRTTGPAAAIRLKIDRDLISAARDIAHVEVQIVDTDGNIVPTAENLMSFSVEGQGRIIGVDNGNPRDHDSYQAQQRRAFNGLCLAILQSSNKSGKIRFTARSEGLKEASVEIAVK</sequence>
<comment type="caution">
    <text evidence="6">The sequence shown here is derived from an EMBL/GenBank/DDBJ whole genome shotgun (WGS) entry which is preliminary data.</text>
</comment>
<dbReference type="PANTHER" id="PTHR42732:SF1">
    <property type="entry name" value="BETA-MANNOSIDASE"/>
    <property type="match status" value="1"/>
</dbReference>
<evidence type="ECO:0000256" key="2">
    <source>
        <dbReference type="ARBA" id="ARBA00022801"/>
    </source>
</evidence>
<feature type="domain" description="Glycoside hydrolase family 2" evidence="5">
    <location>
        <begin position="82"/>
        <end position="183"/>
    </location>
</feature>
<feature type="non-terminal residue" evidence="6">
    <location>
        <position position="1"/>
    </location>
</feature>
<evidence type="ECO:0000256" key="1">
    <source>
        <dbReference type="ARBA" id="ARBA00007401"/>
    </source>
</evidence>
<reference evidence="6" key="1">
    <citation type="journal article" date="2014" name="Front. Microbiol.">
        <title>High frequency of phylogenetically diverse reductive dehalogenase-homologous genes in deep subseafloor sedimentary metagenomes.</title>
        <authorList>
            <person name="Kawai M."/>
            <person name="Futagami T."/>
            <person name="Toyoda A."/>
            <person name="Takaki Y."/>
            <person name="Nishi S."/>
            <person name="Hori S."/>
            <person name="Arai W."/>
            <person name="Tsubouchi T."/>
            <person name="Morono Y."/>
            <person name="Uchiyama I."/>
            <person name="Ito T."/>
            <person name="Fujiyama A."/>
            <person name="Inagaki F."/>
            <person name="Takami H."/>
        </authorList>
    </citation>
    <scope>NUCLEOTIDE SEQUENCE</scope>
    <source>
        <strain evidence="6">Expedition CK06-06</strain>
    </source>
</reference>
<dbReference type="InterPro" id="IPR051913">
    <property type="entry name" value="GH2_Domain-Containing"/>
</dbReference>
<keyword evidence="3" id="KW-0326">Glycosidase</keyword>
<dbReference type="AlphaFoldDB" id="X0UGP6"/>
<dbReference type="InterPro" id="IPR032311">
    <property type="entry name" value="DUF4982"/>
</dbReference>
<evidence type="ECO:0000313" key="6">
    <source>
        <dbReference type="EMBL" id="GAG04775.1"/>
    </source>
</evidence>
<dbReference type="Pfam" id="PF18565">
    <property type="entry name" value="Glyco_hydro2_C5"/>
    <property type="match status" value="1"/>
</dbReference>
<organism evidence="6">
    <name type="scientific">marine sediment metagenome</name>
    <dbReference type="NCBI Taxonomy" id="412755"/>
    <lineage>
        <taxon>unclassified sequences</taxon>
        <taxon>metagenomes</taxon>
        <taxon>ecological metagenomes</taxon>
    </lineage>
</organism>
<name>X0UGP6_9ZZZZ</name>
<evidence type="ECO:0008006" key="7">
    <source>
        <dbReference type="Google" id="ProtNLM"/>
    </source>
</evidence>
<dbReference type="InterPro" id="IPR013783">
    <property type="entry name" value="Ig-like_fold"/>
</dbReference>
<accession>X0UGP6</accession>
<comment type="similarity">
    <text evidence="1">Belongs to the glycosyl hydrolase 2 family.</text>
</comment>
<dbReference type="GO" id="GO:0016798">
    <property type="term" value="F:hydrolase activity, acting on glycosyl bonds"/>
    <property type="evidence" value="ECO:0007669"/>
    <property type="project" value="UniProtKB-KW"/>
</dbReference>
<gene>
    <name evidence="6" type="ORF">S01H1_46044</name>
</gene>
<dbReference type="Gene3D" id="2.60.40.10">
    <property type="entry name" value="Immunoglobulins"/>
    <property type="match status" value="2"/>
</dbReference>
<feature type="domain" description="DUF4982" evidence="4">
    <location>
        <begin position="1"/>
        <end position="69"/>
    </location>
</feature>
<keyword evidence="2" id="KW-0378">Hydrolase</keyword>
<evidence type="ECO:0000259" key="4">
    <source>
        <dbReference type="Pfam" id="PF16355"/>
    </source>
</evidence>
<proteinExistence type="inferred from homology"/>
<dbReference type="EMBL" id="BARS01029460">
    <property type="protein sequence ID" value="GAG04775.1"/>
    <property type="molecule type" value="Genomic_DNA"/>
</dbReference>